<accession>A0AAW5SPK5</accession>
<dbReference type="Gene3D" id="3.90.1200.10">
    <property type="match status" value="1"/>
</dbReference>
<sequence>MQTRSGAEIVVDGDVVSKLHRPGTDPRALTVRLGIAARSDCLLSPLSAVPEPVAGRWRTRWPRVETLALQPESVPWAQAGQLLARLHREPLPHRVPPHGWPQRLRRGVDALRGGEPTLRRAAAGLPDAVWRAGSADRPTTLVHGDFHLGQLGRRDSRWILLDVDDLGAGDPAWDLARPAGFWAAGLIPDADWTRFVDAYRAAGGPALPDGDPWPVLDAFARAAVVQAAAHHRDDELLMAACARML</sequence>
<evidence type="ECO:0000313" key="2">
    <source>
        <dbReference type="EMBL" id="GAT08791.1"/>
    </source>
</evidence>
<dbReference type="Proteomes" id="UP000069773">
    <property type="component" value="Unassembled WGS sequence"/>
</dbReference>
<evidence type="ECO:0000313" key="4">
    <source>
        <dbReference type="Proteomes" id="UP000069773"/>
    </source>
</evidence>
<evidence type="ECO:0000259" key="1">
    <source>
        <dbReference type="Pfam" id="PF01636"/>
    </source>
</evidence>
<evidence type="ECO:0000313" key="3">
    <source>
        <dbReference type="EMBL" id="MCV7026018.1"/>
    </source>
</evidence>
<dbReference type="EMBL" id="BCTA01000026">
    <property type="protein sequence ID" value="GAT08791.1"/>
    <property type="molecule type" value="Genomic_DNA"/>
</dbReference>
<dbReference type="RefSeq" id="WP_067388637.1">
    <property type="nucleotide sequence ID" value="NZ_BCTA01000026.1"/>
</dbReference>
<dbReference type="Pfam" id="PF01636">
    <property type="entry name" value="APH"/>
    <property type="match status" value="1"/>
</dbReference>
<dbReference type="InterPro" id="IPR011009">
    <property type="entry name" value="Kinase-like_dom_sf"/>
</dbReference>
<keyword evidence="4" id="KW-1185">Reference proteome</keyword>
<organism evidence="3 5">
    <name type="scientific">Mycolicibacterium novocastrense</name>
    <name type="common">Mycobacterium novocastrense</name>
    <dbReference type="NCBI Taxonomy" id="59813"/>
    <lineage>
        <taxon>Bacteria</taxon>
        <taxon>Bacillati</taxon>
        <taxon>Actinomycetota</taxon>
        <taxon>Actinomycetes</taxon>
        <taxon>Mycobacteriales</taxon>
        <taxon>Mycobacteriaceae</taxon>
        <taxon>Mycolicibacterium</taxon>
    </lineage>
</organism>
<comment type="caution">
    <text evidence="3">The sequence shown here is derived from an EMBL/GenBank/DDBJ whole genome shotgun (WGS) entry which is preliminary data.</text>
</comment>
<protein>
    <submittedName>
        <fullName evidence="2 3">Phosphotransferase</fullName>
    </submittedName>
</protein>
<dbReference type="SUPFAM" id="SSF56112">
    <property type="entry name" value="Protein kinase-like (PK-like)"/>
    <property type="match status" value="1"/>
</dbReference>
<proteinExistence type="predicted"/>
<dbReference type="AlphaFoldDB" id="A0AAW5SPK5"/>
<dbReference type="InterPro" id="IPR002575">
    <property type="entry name" value="Aminoglycoside_PTrfase"/>
</dbReference>
<reference evidence="3" key="3">
    <citation type="journal article" date="2022" name="BMC Genomics">
        <title>Comparative genome analysis of mycobacteria focusing on tRNA and non-coding RNA.</title>
        <authorList>
            <person name="Behra P.R.K."/>
            <person name="Pettersson B.M.F."/>
            <person name="Ramesh M."/>
            <person name="Das S."/>
            <person name="Dasgupta S."/>
            <person name="Kirsebom L.A."/>
        </authorList>
    </citation>
    <scope>NUCLEOTIDE SEQUENCE</scope>
    <source>
        <strain evidence="3">DSM 44203</strain>
    </source>
</reference>
<feature type="domain" description="Aminoglycoside phosphotransferase" evidence="1">
    <location>
        <begin position="75"/>
        <end position="211"/>
    </location>
</feature>
<dbReference type="Proteomes" id="UP001207528">
    <property type="component" value="Unassembled WGS sequence"/>
</dbReference>
<name>A0AAW5SPK5_MYCNV</name>
<evidence type="ECO:0000313" key="5">
    <source>
        <dbReference type="Proteomes" id="UP001207528"/>
    </source>
</evidence>
<gene>
    <name evidence="3" type="ORF">H7I77_22140</name>
    <name evidence="2" type="ORF">RMCN_1924</name>
</gene>
<reference evidence="2 4" key="1">
    <citation type="journal article" date="2016" name="Genome Announc.">
        <title>Draft Genome Sequences of Five Rapidly Growing Mycobacterium Species, M. thermoresistibile, M. fortuitum subsp. acetamidolyticum, M. canariasense, M. brisbanense, and M. novocastrense.</title>
        <authorList>
            <person name="Katahira K."/>
            <person name="Ogura Y."/>
            <person name="Gotoh Y."/>
            <person name="Hayashi T."/>
        </authorList>
    </citation>
    <scope>NUCLEOTIDE SEQUENCE [LARGE SCALE GENOMIC DNA]</scope>
    <source>
        <strain evidence="2 4">JCM18114</strain>
    </source>
</reference>
<dbReference type="EMBL" id="JACKTI010000058">
    <property type="protein sequence ID" value="MCV7026018.1"/>
    <property type="molecule type" value="Genomic_DNA"/>
</dbReference>
<reference evidence="3" key="2">
    <citation type="submission" date="2020-07" db="EMBL/GenBank/DDBJ databases">
        <authorList>
            <person name="Pettersson B.M.F."/>
            <person name="Behra P.R.K."/>
            <person name="Ramesh M."/>
            <person name="Das S."/>
            <person name="Dasgupta S."/>
            <person name="Kirsebom L.A."/>
        </authorList>
    </citation>
    <scope>NUCLEOTIDE SEQUENCE</scope>
    <source>
        <strain evidence="3">DSM 44203</strain>
    </source>
</reference>